<evidence type="ECO:0008006" key="4">
    <source>
        <dbReference type="Google" id="ProtNLM"/>
    </source>
</evidence>
<dbReference type="OrthoDB" id="211174at2"/>
<dbReference type="STRING" id="82805.SAMN04487998_2263"/>
<keyword evidence="1" id="KW-0472">Membrane</keyword>
<feature type="transmembrane region" description="Helical" evidence="1">
    <location>
        <begin position="7"/>
        <end position="31"/>
    </location>
</feature>
<dbReference type="AlphaFoldDB" id="A0A1I0FJA8"/>
<accession>A0A1I0FJA8</accession>
<dbReference type="NCBIfam" id="TIGR02117">
    <property type="entry name" value="chp_urease_rgn"/>
    <property type="match status" value="1"/>
</dbReference>
<organism evidence="2 3">
    <name type="scientific">Hymenobacter actinosclerus</name>
    <dbReference type="NCBI Taxonomy" id="82805"/>
    <lineage>
        <taxon>Bacteria</taxon>
        <taxon>Pseudomonadati</taxon>
        <taxon>Bacteroidota</taxon>
        <taxon>Cytophagia</taxon>
        <taxon>Cytophagales</taxon>
        <taxon>Hymenobacteraceae</taxon>
        <taxon>Hymenobacter</taxon>
    </lineage>
</organism>
<proteinExistence type="predicted"/>
<dbReference type="InterPro" id="IPR011727">
    <property type="entry name" value="CHP02117"/>
</dbReference>
<gene>
    <name evidence="2" type="ORF">SAMN04487998_2263</name>
</gene>
<reference evidence="3" key="1">
    <citation type="submission" date="2016-10" db="EMBL/GenBank/DDBJ databases">
        <authorList>
            <person name="Varghese N."/>
            <person name="Submissions S."/>
        </authorList>
    </citation>
    <scope>NUCLEOTIDE SEQUENCE [LARGE SCALE GENOMIC DNA]</scope>
    <source>
        <strain evidence="3">DSM 15310</strain>
    </source>
</reference>
<dbReference type="RefSeq" id="WP_092771415.1">
    <property type="nucleotide sequence ID" value="NZ_FOHS01000002.1"/>
</dbReference>
<dbReference type="Proteomes" id="UP000198697">
    <property type="component" value="Unassembled WGS sequence"/>
</dbReference>
<sequence length="232" mass="25780">MKKSNPLYPLVAVVAYTGLGIIGLVAVYIAASVVLSAIPVAGDETKPAPDATTVTVYLLSNGVHTDLVVPVRSPQKDWTQFISYADTPANDTSQEFVGFGWGDRGFYLDTPTWAELELSTGIKAMFWLGTTAMHTTFHHRPEVGPKCVQLTLTPAEYDRLIRFIETKFELDAQGRPQQIRGHSYGKNDAFYLANGTYNLFDTCNSWTNRGLKAAGQRAALWTPFDFGMFWHY</sequence>
<keyword evidence="1" id="KW-0812">Transmembrane</keyword>
<name>A0A1I0FJA8_9BACT</name>
<evidence type="ECO:0000256" key="1">
    <source>
        <dbReference type="SAM" id="Phobius"/>
    </source>
</evidence>
<evidence type="ECO:0000313" key="2">
    <source>
        <dbReference type="EMBL" id="SET57316.1"/>
    </source>
</evidence>
<dbReference type="EMBL" id="FOHS01000002">
    <property type="protein sequence ID" value="SET57316.1"/>
    <property type="molecule type" value="Genomic_DNA"/>
</dbReference>
<dbReference type="Pfam" id="PF09601">
    <property type="entry name" value="DUF2459"/>
    <property type="match status" value="1"/>
</dbReference>
<protein>
    <recommendedName>
        <fullName evidence="4">TIGR02117 family protein</fullName>
    </recommendedName>
</protein>
<evidence type="ECO:0000313" key="3">
    <source>
        <dbReference type="Proteomes" id="UP000198697"/>
    </source>
</evidence>
<keyword evidence="3" id="KW-1185">Reference proteome</keyword>
<keyword evidence="1" id="KW-1133">Transmembrane helix</keyword>